<dbReference type="Pfam" id="PF00034">
    <property type="entry name" value="Cytochrom_C"/>
    <property type="match status" value="1"/>
</dbReference>
<dbReference type="SUPFAM" id="SSF49503">
    <property type="entry name" value="Cupredoxins"/>
    <property type="match status" value="1"/>
</dbReference>
<organism evidence="18">
    <name type="scientific">marine metagenome</name>
    <dbReference type="NCBI Taxonomy" id="408172"/>
    <lineage>
        <taxon>unclassified sequences</taxon>
        <taxon>metagenomes</taxon>
        <taxon>ecological metagenomes</taxon>
    </lineage>
</organism>
<dbReference type="AlphaFoldDB" id="A0A381NZL5"/>
<feature type="domain" description="Cytochrome oxidase subunit II copper A binding" evidence="16">
    <location>
        <begin position="112"/>
        <end position="254"/>
    </location>
</feature>
<feature type="domain" description="Cytochrome c" evidence="17">
    <location>
        <begin position="265"/>
        <end position="358"/>
    </location>
</feature>
<dbReference type="GO" id="GO:0020037">
    <property type="term" value="F:heme binding"/>
    <property type="evidence" value="ECO:0007669"/>
    <property type="project" value="InterPro"/>
</dbReference>
<evidence type="ECO:0000256" key="15">
    <source>
        <dbReference type="SAM" id="Phobius"/>
    </source>
</evidence>
<accession>A0A381NZL5</accession>
<dbReference type="CDD" id="cd13919">
    <property type="entry name" value="CuRO_HCO_II_like_5"/>
    <property type="match status" value="1"/>
</dbReference>
<reference evidence="18" key="1">
    <citation type="submission" date="2018-05" db="EMBL/GenBank/DDBJ databases">
        <authorList>
            <person name="Lanie J.A."/>
            <person name="Ng W.-L."/>
            <person name="Kazmierczak K.M."/>
            <person name="Andrzejewski T.M."/>
            <person name="Davidsen T.M."/>
            <person name="Wayne K.J."/>
            <person name="Tettelin H."/>
            <person name="Glass J.I."/>
            <person name="Rusch D."/>
            <person name="Podicherti R."/>
            <person name="Tsui H.-C.T."/>
            <person name="Winkler M.E."/>
        </authorList>
    </citation>
    <scope>NUCLEOTIDE SEQUENCE</scope>
</reference>
<protein>
    <recommendedName>
        <fullName evidence="3">cytochrome-c oxidase</fullName>
        <ecNumber evidence="3">7.1.1.9</ecNumber>
    </recommendedName>
</protein>
<dbReference type="SUPFAM" id="SSF81464">
    <property type="entry name" value="Cytochrome c oxidase subunit II-like, transmembrane region"/>
    <property type="match status" value="1"/>
</dbReference>
<evidence type="ECO:0000259" key="16">
    <source>
        <dbReference type="PROSITE" id="PS50857"/>
    </source>
</evidence>
<feature type="transmembrane region" description="Helical" evidence="15">
    <location>
        <begin position="5"/>
        <end position="25"/>
    </location>
</feature>
<dbReference type="NCBIfam" id="TIGR02866">
    <property type="entry name" value="CoxB"/>
    <property type="match status" value="1"/>
</dbReference>
<keyword evidence="12" id="KW-0408">Iron</keyword>
<dbReference type="Pfam" id="PF00116">
    <property type="entry name" value="COX2"/>
    <property type="match status" value="1"/>
</dbReference>
<dbReference type="PROSITE" id="PS50857">
    <property type="entry name" value="COX2_CUA"/>
    <property type="match status" value="1"/>
</dbReference>
<evidence type="ECO:0000256" key="10">
    <source>
        <dbReference type="ARBA" id="ARBA00022982"/>
    </source>
</evidence>
<gene>
    <name evidence="18" type="ORF">METZ01_LOCUS12936</name>
</gene>
<dbReference type="SUPFAM" id="SSF46626">
    <property type="entry name" value="Cytochrome c"/>
    <property type="match status" value="1"/>
</dbReference>
<evidence type="ECO:0000256" key="7">
    <source>
        <dbReference type="ARBA" id="ARBA00022692"/>
    </source>
</evidence>
<name>A0A381NZL5_9ZZZZ</name>
<dbReference type="InterPro" id="IPR008972">
    <property type="entry name" value="Cupredoxin"/>
</dbReference>
<comment type="subcellular location">
    <subcellularLocation>
        <location evidence="1">Membrane</location>
        <topology evidence="1">Multi-pass membrane protein</topology>
    </subcellularLocation>
</comment>
<dbReference type="PANTHER" id="PTHR22888:SF9">
    <property type="entry name" value="CYTOCHROME C OXIDASE SUBUNIT 2"/>
    <property type="match status" value="1"/>
</dbReference>
<dbReference type="InterPro" id="IPR001505">
    <property type="entry name" value="Copper_CuA"/>
</dbReference>
<dbReference type="Gene3D" id="2.60.40.420">
    <property type="entry name" value="Cupredoxins - blue copper proteins"/>
    <property type="match status" value="1"/>
</dbReference>
<dbReference type="PROSITE" id="PS51007">
    <property type="entry name" value="CYTC"/>
    <property type="match status" value="1"/>
</dbReference>
<evidence type="ECO:0000256" key="5">
    <source>
        <dbReference type="ARBA" id="ARBA00022617"/>
    </source>
</evidence>
<evidence type="ECO:0000256" key="3">
    <source>
        <dbReference type="ARBA" id="ARBA00012949"/>
    </source>
</evidence>
<dbReference type="Gene3D" id="1.10.760.10">
    <property type="entry name" value="Cytochrome c-like domain"/>
    <property type="match status" value="1"/>
</dbReference>
<keyword evidence="6" id="KW-0679">Respiratory chain</keyword>
<evidence type="ECO:0000256" key="13">
    <source>
        <dbReference type="ARBA" id="ARBA00023008"/>
    </source>
</evidence>
<keyword evidence="4" id="KW-0813">Transport</keyword>
<dbReference type="InterPro" id="IPR014222">
    <property type="entry name" value="Cyt_c_oxidase_su2"/>
</dbReference>
<comment type="similarity">
    <text evidence="2">Belongs to the cytochrome c oxidase subunit 2 family.</text>
</comment>
<dbReference type="InterPro" id="IPR045187">
    <property type="entry name" value="CcO_II"/>
</dbReference>
<evidence type="ECO:0000256" key="14">
    <source>
        <dbReference type="ARBA" id="ARBA00023136"/>
    </source>
</evidence>
<dbReference type="GO" id="GO:0005507">
    <property type="term" value="F:copper ion binding"/>
    <property type="evidence" value="ECO:0007669"/>
    <property type="project" value="InterPro"/>
</dbReference>
<evidence type="ECO:0000259" key="17">
    <source>
        <dbReference type="PROSITE" id="PS51007"/>
    </source>
</evidence>
<dbReference type="InterPro" id="IPR009056">
    <property type="entry name" value="Cyt_c-like_dom"/>
</dbReference>
<feature type="transmembrane region" description="Helical" evidence="15">
    <location>
        <begin position="37"/>
        <end position="62"/>
    </location>
</feature>
<evidence type="ECO:0000256" key="4">
    <source>
        <dbReference type="ARBA" id="ARBA00022448"/>
    </source>
</evidence>
<dbReference type="InterPro" id="IPR036909">
    <property type="entry name" value="Cyt_c-like_dom_sf"/>
</dbReference>
<dbReference type="PRINTS" id="PR01166">
    <property type="entry name" value="CYCOXIDASEII"/>
</dbReference>
<evidence type="ECO:0000256" key="12">
    <source>
        <dbReference type="ARBA" id="ARBA00023004"/>
    </source>
</evidence>
<dbReference type="GO" id="GO:0042773">
    <property type="term" value="P:ATP synthesis coupled electron transport"/>
    <property type="evidence" value="ECO:0007669"/>
    <property type="project" value="TreeGrafter"/>
</dbReference>
<evidence type="ECO:0000256" key="9">
    <source>
        <dbReference type="ARBA" id="ARBA00022967"/>
    </source>
</evidence>
<evidence type="ECO:0000256" key="6">
    <source>
        <dbReference type="ARBA" id="ARBA00022660"/>
    </source>
</evidence>
<dbReference type="Gene3D" id="1.10.287.90">
    <property type="match status" value="1"/>
</dbReference>
<dbReference type="GO" id="GO:0004129">
    <property type="term" value="F:cytochrome-c oxidase activity"/>
    <property type="evidence" value="ECO:0007669"/>
    <property type="project" value="UniProtKB-EC"/>
</dbReference>
<dbReference type="GO" id="GO:0016491">
    <property type="term" value="F:oxidoreductase activity"/>
    <property type="evidence" value="ECO:0007669"/>
    <property type="project" value="InterPro"/>
</dbReference>
<dbReference type="InterPro" id="IPR036257">
    <property type="entry name" value="Cyt_c_oxidase_su2_TM_sf"/>
</dbReference>
<keyword evidence="7 15" id="KW-0812">Transmembrane</keyword>
<evidence type="ECO:0000256" key="2">
    <source>
        <dbReference type="ARBA" id="ARBA00007866"/>
    </source>
</evidence>
<keyword evidence="5" id="KW-0349">Heme</keyword>
<feature type="transmembrane region" description="Helical" evidence="15">
    <location>
        <begin position="83"/>
        <end position="104"/>
    </location>
</feature>
<dbReference type="PROSITE" id="PS00078">
    <property type="entry name" value="COX2"/>
    <property type="match status" value="1"/>
</dbReference>
<dbReference type="EMBL" id="UINC01000718">
    <property type="protein sequence ID" value="SUZ60082.1"/>
    <property type="molecule type" value="Genomic_DNA"/>
</dbReference>
<dbReference type="EC" id="7.1.1.9" evidence="3"/>
<keyword evidence="10" id="KW-0249">Electron transport</keyword>
<dbReference type="PANTHER" id="PTHR22888">
    <property type="entry name" value="CYTOCHROME C OXIDASE, SUBUNIT II"/>
    <property type="match status" value="1"/>
</dbReference>
<evidence type="ECO:0000256" key="1">
    <source>
        <dbReference type="ARBA" id="ARBA00004141"/>
    </source>
</evidence>
<dbReference type="InterPro" id="IPR002429">
    <property type="entry name" value="CcO_II-like_C"/>
</dbReference>
<evidence type="ECO:0000256" key="8">
    <source>
        <dbReference type="ARBA" id="ARBA00022723"/>
    </source>
</evidence>
<keyword evidence="14 15" id="KW-0472">Membrane</keyword>
<keyword evidence="9" id="KW-1278">Translocase</keyword>
<keyword evidence="11 15" id="KW-1133">Transmembrane helix</keyword>
<keyword evidence="13" id="KW-0186">Copper</keyword>
<evidence type="ECO:0000313" key="18">
    <source>
        <dbReference type="EMBL" id="SUZ60082.1"/>
    </source>
</evidence>
<keyword evidence="8" id="KW-0479">Metal-binding</keyword>
<evidence type="ECO:0000256" key="11">
    <source>
        <dbReference type="ARBA" id="ARBA00022989"/>
    </source>
</evidence>
<sequence length="360" mass="40313">MAFVIITTIIVLGTVLFNFFTPWWFTPLASNWGSLDQTIIITLWVTGVAFVLVSAFILYCVVKFRHREDRKAKYEPENPKLELWLTVVTTIGVVIMLAPGLIAWQDYIDLPEDALEVEGVGQQWTWSYRFPGDDGIYGNTNGRLISSKNTFGIDPLDAYGQDDILVRDNKVHLPINKPVVFQLRSKDVLHDFYIPQFRAKMDLVPGSQTNLWFIPTELGTYEVACAEFCGTGHWAMRGEITVDEMADFEAWLSQHPTFVETMNEGSEGRGRQIVQSLGCVACHSDTGASGIGPTWRGSFGSQRTLVNGETMNIDEAYIKKSIVNPSIQIAAGFASVMPAYNLSEDELDAIVEYMKNLSIE</sequence>
<proteinExistence type="inferred from homology"/>
<dbReference type="GO" id="GO:0016020">
    <property type="term" value="C:membrane"/>
    <property type="evidence" value="ECO:0007669"/>
    <property type="project" value="UniProtKB-SubCell"/>
</dbReference>